<comment type="caution">
    <text evidence="2">The sequence shown here is derived from an EMBL/GenBank/DDBJ whole genome shotgun (WGS) entry which is preliminary data.</text>
</comment>
<evidence type="ECO:0000313" key="2">
    <source>
        <dbReference type="EMBL" id="KAL0066592.1"/>
    </source>
</evidence>
<proteinExistence type="predicted"/>
<name>A0ABR2ZZV7_9AGAR</name>
<gene>
    <name evidence="2" type="ORF">AAF712_006396</name>
</gene>
<dbReference type="Proteomes" id="UP001437256">
    <property type="component" value="Unassembled WGS sequence"/>
</dbReference>
<protein>
    <recommendedName>
        <fullName evidence="4">Transmembrane protein</fullName>
    </recommendedName>
</protein>
<evidence type="ECO:0008006" key="4">
    <source>
        <dbReference type="Google" id="ProtNLM"/>
    </source>
</evidence>
<reference evidence="2 3" key="1">
    <citation type="submission" date="2024-05" db="EMBL/GenBank/DDBJ databases">
        <title>A draft genome resource for the thread blight pathogen Marasmius tenuissimus strain MS-2.</title>
        <authorList>
            <person name="Yulfo-Soto G.E."/>
            <person name="Baruah I.K."/>
            <person name="Amoako-Attah I."/>
            <person name="Bukari Y."/>
            <person name="Meinhardt L.W."/>
            <person name="Bailey B.A."/>
            <person name="Cohen S.P."/>
        </authorList>
    </citation>
    <scope>NUCLEOTIDE SEQUENCE [LARGE SCALE GENOMIC DNA]</scope>
    <source>
        <strain evidence="2 3">MS-2</strain>
    </source>
</reference>
<accession>A0ABR2ZZV7</accession>
<keyword evidence="1" id="KW-0812">Transmembrane</keyword>
<feature type="transmembrane region" description="Helical" evidence="1">
    <location>
        <begin position="53"/>
        <end position="74"/>
    </location>
</feature>
<evidence type="ECO:0000313" key="3">
    <source>
        <dbReference type="Proteomes" id="UP001437256"/>
    </source>
</evidence>
<evidence type="ECO:0000256" key="1">
    <source>
        <dbReference type="SAM" id="Phobius"/>
    </source>
</evidence>
<feature type="transmembrane region" description="Helical" evidence="1">
    <location>
        <begin position="20"/>
        <end position="46"/>
    </location>
</feature>
<keyword evidence="1" id="KW-1133">Transmembrane helix</keyword>
<feature type="transmembrane region" description="Helical" evidence="1">
    <location>
        <begin position="94"/>
        <end position="118"/>
    </location>
</feature>
<keyword evidence="1" id="KW-0472">Membrane</keyword>
<keyword evidence="3" id="KW-1185">Reference proteome</keyword>
<organism evidence="2 3">
    <name type="scientific">Marasmius tenuissimus</name>
    <dbReference type="NCBI Taxonomy" id="585030"/>
    <lineage>
        <taxon>Eukaryota</taxon>
        <taxon>Fungi</taxon>
        <taxon>Dikarya</taxon>
        <taxon>Basidiomycota</taxon>
        <taxon>Agaricomycotina</taxon>
        <taxon>Agaricomycetes</taxon>
        <taxon>Agaricomycetidae</taxon>
        <taxon>Agaricales</taxon>
        <taxon>Marasmiineae</taxon>
        <taxon>Marasmiaceae</taxon>
        <taxon>Marasmius</taxon>
    </lineage>
</organism>
<dbReference type="EMBL" id="JBBXMP010000034">
    <property type="protein sequence ID" value="KAL0066592.1"/>
    <property type="molecule type" value="Genomic_DNA"/>
</dbReference>
<sequence length="154" mass="17161">MESAESSTPPWQETPLAQALTFLPVLGAFLWKSTLYILQTLVYYPLSILRIPVLAPFAILLYVFAPAIVFVQVILDVVVFIPYRACVYFVDALYPLYVFCGVACITGVLIGGLGRVLASWTTMIVMDITNLRQEKGDVHEIEGGLEKPQLEFTE</sequence>